<dbReference type="InParanoid" id="D2W201"/>
<keyword evidence="4" id="KW-1185">Reference proteome</keyword>
<gene>
    <name evidence="3" type="ORF">NAEGRDRAFT_75409</name>
</gene>
<evidence type="ECO:0000256" key="2">
    <source>
        <dbReference type="SAM" id="Phobius"/>
    </source>
</evidence>
<feature type="transmembrane region" description="Helical" evidence="2">
    <location>
        <begin position="61"/>
        <end position="88"/>
    </location>
</feature>
<reference evidence="3 4" key="1">
    <citation type="journal article" date="2010" name="Cell">
        <title>The genome of Naegleria gruberi illuminates early eukaryotic versatility.</title>
        <authorList>
            <person name="Fritz-Laylin L.K."/>
            <person name="Prochnik S.E."/>
            <person name="Ginger M.L."/>
            <person name="Dacks J.B."/>
            <person name="Carpenter M.L."/>
            <person name="Field M.C."/>
            <person name="Kuo A."/>
            <person name="Paredez A."/>
            <person name="Chapman J."/>
            <person name="Pham J."/>
            <person name="Shu S."/>
            <person name="Neupane R."/>
            <person name="Cipriano M."/>
            <person name="Mancuso J."/>
            <person name="Tu H."/>
            <person name="Salamov A."/>
            <person name="Lindquist E."/>
            <person name="Shapiro H."/>
            <person name="Lucas S."/>
            <person name="Grigoriev I.V."/>
            <person name="Cande W.Z."/>
            <person name="Fulton C."/>
            <person name="Rokhsar D.S."/>
            <person name="Dawson S.C."/>
        </authorList>
    </citation>
    <scope>NUCLEOTIDE SEQUENCE [LARGE SCALE GENOMIC DNA]</scope>
    <source>
        <strain evidence="3 4">NEG-M</strain>
    </source>
</reference>
<dbReference type="EMBL" id="GG738924">
    <property type="protein sequence ID" value="EFC36903.1"/>
    <property type="molecule type" value="Genomic_DNA"/>
</dbReference>
<keyword evidence="2" id="KW-0472">Membrane</keyword>
<organism evidence="4">
    <name type="scientific">Naegleria gruberi</name>
    <name type="common">Amoeba</name>
    <dbReference type="NCBI Taxonomy" id="5762"/>
    <lineage>
        <taxon>Eukaryota</taxon>
        <taxon>Discoba</taxon>
        <taxon>Heterolobosea</taxon>
        <taxon>Tetramitia</taxon>
        <taxon>Eutetramitia</taxon>
        <taxon>Vahlkampfiidae</taxon>
        <taxon>Naegleria</taxon>
    </lineage>
</organism>
<sequence length="185" mass="20498">MTITTDTNQSTTERPSIDPTNTSASLDTTSQQHIPTETCTAETTQIHSKPSNSFFTPKTKFILTIVSVTAISFLLAFILISMTITFAICDSLFDFPDLENGIYALLVAISILFLGIGIVTLIVGWRLWRGKYSVNDEGFVVNSRGDRINVLGDVKNSDDNLVTERSSSDEDNLRYSRSLKTFDII</sequence>
<feature type="transmembrane region" description="Helical" evidence="2">
    <location>
        <begin position="100"/>
        <end position="123"/>
    </location>
</feature>
<evidence type="ECO:0000313" key="3">
    <source>
        <dbReference type="EMBL" id="EFC36903.1"/>
    </source>
</evidence>
<dbReference type="RefSeq" id="XP_002669647.1">
    <property type="nucleotide sequence ID" value="XM_002669601.1"/>
</dbReference>
<dbReference type="GeneID" id="8856141"/>
<dbReference type="AlphaFoldDB" id="D2W201"/>
<dbReference type="Proteomes" id="UP000006671">
    <property type="component" value="Unassembled WGS sequence"/>
</dbReference>
<name>D2W201_NAEGR</name>
<keyword evidence="2" id="KW-1133">Transmembrane helix</keyword>
<keyword evidence="2" id="KW-0812">Transmembrane</keyword>
<dbReference type="KEGG" id="ngr:NAEGRDRAFT_75409"/>
<protein>
    <submittedName>
        <fullName evidence="3">Predicted protein</fullName>
    </submittedName>
</protein>
<proteinExistence type="predicted"/>
<evidence type="ECO:0000313" key="4">
    <source>
        <dbReference type="Proteomes" id="UP000006671"/>
    </source>
</evidence>
<accession>D2W201</accession>
<dbReference type="VEuPathDB" id="AmoebaDB:NAEGRDRAFT_75409"/>
<feature type="region of interest" description="Disordered" evidence="1">
    <location>
        <begin position="1"/>
        <end position="31"/>
    </location>
</feature>
<evidence type="ECO:0000256" key="1">
    <source>
        <dbReference type="SAM" id="MobiDB-lite"/>
    </source>
</evidence>